<accession>A0A7W7L9M0</accession>
<gene>
    <name evidence="1" type="ORF">FHS38_002179</name>
</gene>
<dbReference type="InterPro" id="IPR011990">
    <property type="entry name" value="TPR-like_helical_dom_sf"/>
</dbReference>
<dbReference type="SUPFAM" id="SSF48452">
    <property type="entry name" value="TPR-like"/>
    <property type="match status" value="1"/>
</dbReference>
<sequence>MARTPNTRLLEAIDEAGVTYAALARAVRGIAIEAGDATLRTNASGIAHWVAGTAPDPATVPYLVEALARRLGRPLTPADLGLRSGDHVPEDLGLSIGPDPVETITLMGRADIERRTFLTRAVYSAAAAALPLGLGAEHQARAETVRAGGVAGQAEIDAVRDMTAAFTQIDERYGGQHGRGAVLQYLTTDVADLCRATFRTGRQHAEMLIAAGSLAYLAGWKAYDAGEQGLAQRYYLQAYALTREADDEPHSAFALRILAHHAMDIGRQEHSTDLAEAALALAAGRVDPGTESLFVVCHARALANAGRPRQAVTEAVRARTLADRCTDGLTGWAAMWGSAAATVDSHTARILTRLGDHHEAERYHASAARRYAGTEHQRITALSAAAEGHAQCAQGHVEQACATWSRALDTMTGVRSSRTRQAVTAIRTDLNRFRGRDARAARELDERARTWLASCPA</sequence>
<dbReference type="Gene3D" id="1.25.40.10">
    <property type="entry name" value="Tetratricopeptide repeat domain"/>
    <property type="match status" value="1"/>
</dbReference>
<reference evidence="1 2" key="1">
    <citation type="submission" date="2020-08" db="EMBL/GenBank/DDBJ databases">
        <title>Genomic Encyclopedia of Type Strains, Phase III (KMG-III): the genomes of soil and plant-associated and newly described type strains.</title>
        <authorList>
            <person name="Whitman W."/>
        </authorList>
    </citation>
    <scope>NUCLEOTIDE SEQUENCE [LARGE SCALE GENOMIC DNA]</scope>
    <source>
        <strain evidence="1 2">CECT 3265</strain>
    </source>
</reference>
<keyword evidence="2" id="KW-1185">Reference proteome</keyword>
<dbReference type="RefSeq" id="WP_184733207.1">
    <property type="nucleotide sequence ID" value="NZ_BMRW01000003.1"/>
</dbReference>
<dbReference type="Proteomes" id="UP000556436">
    <property type="component" value="Unassembled WGS sequence"/>
</dbReference>
<evidence type="ECO:0000313" key="1">
    <source>
        <dbReference type="EMBL" id="MBB4886150.1"/>
    </source>
</evidence>
<proteinExistence type="predicted"/>
<comment type="caution">
    <text evidence="1">The sequence shown here is derived from an EMBL/GenBank/DDBJ whole genome shotgun (WGS) entry which is preliminary data.</text>
</comment>
<dbReference type="AlphaFoldDB" id="A0A7W7L9M0"/>
<protein>
    <submittedName>
        <fullName evidence="1">Tetratricopeptide (TPR) repeat protein</fullName>
    </submittedName>
</protein>
<dbReference type="EMBL" id="JACHJG010000003">
    <property type="protein sequence ID" value="MBB4886150.1"/>
    <property type="molecule type" value="Genomic_DNA"/>
</dbReference>
<evidence type="ECO:0000313" key="2">
    <source>
        <dbReference type="Proteomes" id="UP000556436"/>
    </source>
</evidence>
<name>A0A7W7L9M0_STRNE</name>
<organism evidence="1 2">
    <name type="scientific">Streptomyces netropsis</name>
    <name type="common">Streptoverticillium netropsis</name>
    <dbReference type="NCBI Taxonomy" id="55404"/>
    <lineage>
        <taxon>Bacteria</taxon>
        <taxon>Bacillati</taxon>
        <taxon>Actinomycetota</taxon>
        <taxon>Actinomycetes</taxon>
        <taxon>Kitasatosporales</taxon>
        <taxon>Streptomycetaceae</taxon>
        <taxon>Streptomyces</taxon>
    </lineage>
</organism>